<dbReference type="Gene3D" id="3.90.25.10">
    <property type="entry name" value="UDP-galactose 4-epimerase, domain 1"/>
    <property type="match status" value="1"/>
</dbReference>
<evidence type="ECO:0000313" key="4">
    <source>
        <dbReference type="Proteomes" id="UP000179136"/>
    </source>
</evidence>
<gene>
    <name evidence="3" type="ORF">A3B87_00220</name>
</gene>
<reference evidence="3 4" key="1">
    <citation type="journal article" date="2016" name="Nat. Commun.">
        <title>Thousands of microbial genomes shed light on interconnected biogeochemical processes in an aquifer system.</title>
        <authorList>
            <person name="Anantharaman K."/>
            <person name="Brown C.T."/>
            <person name="Hug L.A."/>
            <person name="Sharon I."/>
            <person name="Castelle C.J."/>
            <person name="Probst A.J."/>
            <person name="Thomas B.C."/>
            <person name="Singh A."/>
            <person name="Wilkins M.J."/>
            <person name="Karaoz U."/>
            <person name="Brodie E.L."/>
            <person name="Williams K.H."/>
            <person name="Hubbard S.S."/>
            <person name="Banfield J.F."/>
        </authorList>
    </citation>
    <scope>NUCLEOTIDE SEQUENCE [LARGE SCALE GENOMIC DNA]</scope>
</reference>
<dbReference type="InterPro" id="IPR036291">
    <property type="entry name" value="NAD(P)-bd_dom_sf"/>
</dbReference>
<evidence type="ECO:0000256" key="1">
    <source>
        <dbReference type="ARBA" id="ARBA00007637"/>
    </source>
</evidence>
<dbReference type="AlphaFoldDB" id="A0A1F6FN58"/>
<dbReference type="SUPFAM" id="SSF51735">
    <property type="entry name" value="NAD(P)-binding Rossmann-fold domains"/>
    <property type="match status" value="1"/>
</dbReference>
<accession>A0A1F6FN58</accession>
<proteinExistence type="inferred from homology"/>
<name>A0A1F6FN58_9BACT</name>
<dbReference type="InterPro" id="IPR001509">
    <property type="entry name" value="Epimerase_deHydtase"/>
</dbReference>
<dbReference type="EMBL" id="MFMW01000017">
    <property type="protein sequence ID" value="OGG87282.1"/>
    <property type="molecule type" value="Genomic_DNA"/>
</dbReference>
<dbReference type="Pfam" id="PF01370">
    <property type="entry name" value="Epimerase"/>
    <property type="match status" value="1"/>
</dbReference>
<comment type="similarity">
    <text evidence="1">Belongs to the NAD(P)-dependent epimerase/dehydratase family.</text>
</comment>
<dbReference type="Proteomes" id="UP000179136">
    <property type="component" value="Unassembled WGS sequence"/>
</dbReference>
<organism evidence="3 4">
    <name type="scientific">Candidatus Kuenenbacteria bacterium RIFCSPHIGHO2_02_FULL_39_13</name>
    <dbReference type="NCBI Taxonomy" id="1798561"/>
    <lineage>
        <taxon>Bacteria</taxon>
        <taxon>Candidatus Kueneniibacteriota</taxon>
    </lineage>
</organism>
<sequence>MPKILVTGGAGFIGSHLVDELIKKNHQVIVVDDLSTGKKENLNPQAKFYKLKIQDRKLSLIFKKEKLEIVCHLAAQMNVRRSIADPIFDAQSNIIGSLNLLENCVKYKIKKFIFISTGGAIYGDRVKIPTLETEKEQPISPYGIAKLAIEKYLYYYSNQHRLPYTILRLANIYGPRQNHLGEAGVVAVFCNQLITKKPLWVNGGEQTRDFVYAADVVSAVTKALPKKVQGIFNIGTGKQTNIDNLAKKIIQIANTKVPVKHRPYIPGEQMKSCLSSNKIKRALNWQPKYDLNKGLKQTWDWFQNQQIFGKISVKKTRCAQTVFARNFAEYLLVK</sequence>
<protein>
    <recommendedName>
        <fullName evidence="2">NAD-dependent epimerase/dehydratase domain-containing protein</fullName>
    </recommendedName>
</protein>
<evidence type="ECO:0000313" key="3">
    <source>
        <dbReference type="EMBL" id="OGG87282.1"/>
    </source>
</evidence>
<feature type="domain" description="NAD-dependent epimerase/dehydratase" evidence="2">
    <location>
        <begin position="4"/>
        <end position="235"/>
    </location>
</feature>
<dbReference type="PANTHER" id="PTHR43000">
    <property type="entry name" value="DTDP-D-GLUCOSE 4,6-DEHYDRATASE-RELATED"/>
    <property type="match status" value="1"/>
</dbReference>
<dbReference type="Gene3D" id="3.40.50.720">
    <property type="entry name" value="NAD(P)-binding Rossmann-like Domain"/>
    <property type="match status" value="1"/>
</dbReference>
<evidence type="ECO:0000259" key="2">
    <source>
        <dbReference type="Pfam" id="PF01370"/>
    </source>
</evidence>
<comment type="caution">
    <text evidence="3">The sequence shown here is derived from an EMBL/GenBank/DDBJ whole genome shotgun (WGS) entry which is preliminary data.</text>
</comment>
<dbReference type="STRING" id="1798561.A3B87_00220"/>